<keyword evidence="8 10" id="KW-0408">Iron</keyword>
<dbReference type="GO" id="GO:0005506">
    <property type="term" value="F:iron ion binding"/>
    <property type="evidence" value="ECO:0007669"/>
    <property type="project" value="InterPro"/>
</dbReference>
<comment type="cofactor">
    <cofactor evidence="10">
        <name>heme</name>
        <dbReference type="ChEBI" id="CHEBI:30413"/>
    </cofactor>
</comment>
<accession>A0A9Q8W7U5</accession>
<dbReference type="GeneID" id="73334168"/>
<evidence type="ECO:0000313" key="13">
    <source>
        <dbReference type="Proteomes" id="UP000830671"/>
    </source>
</evidence>
<keyword evidence="13" id="KW-1185">Reference proteome</keyword>
<evidence type="ECO:0000256" key="10">
    <source>
        <dbReference type="PIRSR" id="PIRSR602401-1"/>
    </source>
</evidence>
<evidence type="ECO:0000256" key="5">
    <source>
        <dbReference type="ARBA" id="ARBA00022827"/>
    </source>
</evidence>
<comment type="similarity">
    <text evidence="2">Belongs to the FAD-binding monooxygenase family.</text>
</comment>
<keyword evidence="10" id="KW-0349">Heme</keyword>
<dbReference type="RefSeq" id="XP_049135115.1">
    <property type="nucleotide sequence ID" value="XM_049279158.1"/>
</dbReference>
<dbReference type="Pfam" id="PF07992">
    <property type="entry name" value="Pyr_redox_2"/>
    <property type="match status" value="1"/>
</dbReference>
<proteinExistence type="inferred from homology"/>
<dbReference type="InterPro" id="IPR002401">
    <property type="entry name" value="Cyt_P450_E_grp-I"/>
</dbReference>
<dbReference type="Gene3D" id="3.50.50.60">
    <property type="entry name" value="FAD/NAD(P)-binding domain"/>
    <property type="match status" value="2"/>
</dbReference>
<keyword evidence="5" id="KW-0274">FAD</keyword>
<dbReference type="GO" id="GO:0020037">
    <property type="term" value="F:heme binding"/>
    <property type="evidence" value="ECO:0007669"/>
    <property type="project" value="InterPro"/>
</dbReference>
<protein>
    <submittedName>
        <fullName evidence="12">Benzoate 4-monooxygenase cytochrome P450</fullName>
    </submittedName>
</protein>
<organism evidence="12 13">
    <name type="scientific">Colletotrichum lupini</name>
    <dbReference type="NCBI Taxonomy" id="145971"/>
    <lineage>
        <taxon>Eukaryota</taxon>
        <taxon>Fungi</taxon>
        <taxon>Dikarya</taxon>
        <taxon>Ascomycota</taxon>
        <taxon>Pezizomycotina</taxon>
        <taxon>Sordariomycetes</taxon>
        <taxon>Hypocreomycetidae</taxon>
        <taxon>Glomerellales</taxon>
        <taxon>Glomerellaceae</taxon>
        <taxon>Colletotrichum</taxon>
        <taxon>Colletotrichum acutatum species complex</taxon>
    </lineage>
</organism>
<dbReference type="SUPFAM" id="SSF51905">
    <property type="entry name" value="FAD/NAD(P)-binding domain"/>
    <property type="match status" value="2"/>
</dbReference>
<name>A0A9Q8W7U5_9PEZI</name>
<dbReference type="InterPro" id="IPR017972">
    <property type="entry name" value="Cyt_P450_CS"/>
</dbReference>
<dbReference type="EMBL" id="CP019471">
    <property type="protein sequence ID" value="UQC73461.1"/>
    <property type="molecule type" value="Genomic_DNA"/>
</dbReference>
<keyword evidence="9" id="KW-0503">Monooxygenase</keyword>
<dbReference type="PANTHER" id="PTHR43098:SF3">
    <property type="entry name" value="L-ORNITHINE N(5)-MONOOXYGENASE-RELATED"/>
    <property type="match status" value="1"/>
</dbReference>
<evidence type="ECO:0000256" key="1">
    <source>
        <dbReference type="ARBA" id="ARBA00001974"/>
    </source>
</evidence>
<evidence type="ECO:0000256" key="2">
    <source>
        <dbReference type="ARBA" id="ARBA00010139"/>
    </source>
</evidence>
<evidence type="ECO:0000256" key="8">
    <source>
        <dbReference type="ARBA" id="ARBA00023004"/>
    </source>
</evidence>
<dbReference type="InterPro" id="IPR023753">
    <property type="entry name" value="FAD/NAD-binding_dom"/>
</dbReference>
<keyword evidence="4 10" id="KW-0479">Metal-binding</keyword>
<feature type="binding site" description="axial binding residue" evidence="10">
    <location>
        <position position="934"/>
    </location>
    <ligand>
        <name>heme</name>
        <dbReference type="ChEBI" id="CHEBI:30413"/>
    </ligand>
    <ligandPart>
        <name>Fe</name>
        <dbReference type="ChEBI" id="CHEBI:18248"/>
    </ligandPart>
</feature>
<evidence type="ECO:0000256" key="3">
    <source>
        <dbReference type="ARBA" id="ARBA00022630"/>
    </source>
</evidence>
<evidence type="ECO:0000256" key="6">
    <source>
        <dbReference type="ARBA" id="ARBA00022857"/>
    </source>
</evidence>
<keyword evidence="6" id="KW-0521">NADP</keyword>
<dbReference type="KEGG" id="clup:CLUP02_00105"/>
<dbReference type="InterPro" id="IPR036188">
    <property type="entry name" value="FAD/NAD-bd_sf"/>
</dbReference>
<evidence type="ECO:0000259" key="11">
    <source>
        <dbReference type="Pfam" id="PF07992"/>
    </source>
</evidence>
<dbReference type="PRINTS" id="PR00385">
    <property type="entry name" value="P450"/>
</dbReference>
<dbReference type="Proteomes" id="UP000830671">
    <property type="component" value="Chromosome 1"/>
</dbReference>
<dbReference type="CDD" id="cd11058">
    <property type="entry name" value="CYP60B-like"/>
    <property type="match status" value="1"/>
</dbReference>
<dbReference type="PRINTS" id="PR00463">
    <property type="entry name" value="EP450I"/>
</dbReference>
<dbReference type="Gene3D" id="1.10.630.10">
    <property type="entry name" value="Cytochrome P450"/>
    <property type="match status" value="1"/>
</dbReference>
<keyword evidence="7" id="KW-0560">Oxidoreductase</keyword>
<dbReference type="SUPFAM" id="SSF48264">
    <property type="entry name" value="Cytochrome P450"/>
    <property type="match status" value="1"/>
</dbReference>
<keyword evidence="3" id="KW-0285">Flavoprotein</keyword>
<dbReference type="GO" id="GO:0004497">
    <property type="term" value="F:monooxygenase activity"/>
    <property type="evidence" value="ECO:0007669"/>
    <property type="project" value="UniProtKB-KW"/>
</dbReference>
<comment type="cofactor">
    <cofactor evidence="1">
        <name>FAD</name>
        <dbReference type="ChEBI" id="CHEBI:57692"/>
    </cofactor>
</comment>
<evidence type="ECO:0000256" key="7">
    <source>
        <dbReference type="ARBA" id="ARBA00023002"/>
    </source>
</evidence>
<sequence>MGSLSSPEYDVIIVGGGFAGCYTLDQLRKAGFKTLVIDDAADLGGVWYWNCYAGARVDTPVPLYEFSEEEIWRPWTWSEKYPGREEIRNYFQHVESKLHLKKDVMFNTRVVSADFDKIGSHWTITTGDKSILTARYFILCTGFAAKPNIPDFKGLDSFTGVSCHTSKWPQEGIDFKGKRVGVVGNGSSGLQVIQEIAPEVEHLTVFQRSPTYALPMRQVPLSIEDQKKETYKELYGLRKNTFAGLDFEFNPQACAETTAKERQAFFEEIWAKGGLSFWLGTYQDVIRNREANQHAYEFWRSKVLERVHKPAMQELLAPEKPPYYFGTKRATLEQRYYEVYNRDNVALIDTKANAIAEVVPDGVFTADGELHKFDVLILATGFDSVTGGILAIDIKGENGQSLKEKWAKGTTTHLGMMTAGFPNALFVYGPQGPTSFCNGPTCAELQGGWIRDTLVHLRKNGKRYINPRPDVEQEWRELVNRIGDETLLPQTKSEYMGTNIPGKPKEMLNFLGGVVEYTRRINDSLNTGFQDFTVQCDGGFMGILFGTIDQDIREFHRKYGNVVRYSPDAVTFTTSQAWKTIYGHGHGQFPKYSASKQLDPDSNILDADDVNHARIRRGVAHAFSPRSLADQEPIIHDYVDKLVRRLSDVAESRMPTEMWRWFHIASFDIIGDLTFGESLGGLDNNEFHHVVSSVLMFIERARKLFELNTLLGPLSWIVLPILARDVQKGFMDQFDYTRKAVNKRLGNDSEIIRKDFMQGLLRGRDEKSINSIEEIVTNSNTLFVAGSDTTATLMTACTFYLLSTPHAHRRAVEEVRAAFKSPGEINFTDATARLPYLLAVLNETFRLYPPVPTSLERIVPDTKEPVYIEGMFLPPGTRVGVHHSAAGLSTSNFAEPESFAPERWLPSVAQDPKSPFYADKRDAIQPFSYGPRNCIGKHLAYNEMRVIISRLLWEFDMKLDSSSTNWTQPYSKHKAWSIWKKPPLLVHIKSRPLAI</sequence>
<dbReference type="GO" id="GO:0016705">
    <property type="term" value="F:oxidoreductase activity, acting on paired donors, with incorporation or reduction of molecular oxygen"/>
    <property type="evidence" value="ECO:0007669"/>
    <property type="project" value="InterPro"/>
</dbReference>
<reference evidence="12" key="1">
    <citation type="journal article" date="2021" name="Mol. Plant Microbe Interact.">
        <title>Complete Genome Sequence of the Plant-Pathogenic Fungus Colletotrichum lupini.</title>
        <authorList>
            <person name="Baroncelli R."/>
            <person name="Pensec F."/>
            <person name="Da Lio D."/>
            <person name="Boufleur T."/>
            <person name="Vicente I."/>
            <person name="Sarrocco S."/>
            <person name="Picot A."/>
            <person name="Baraldi E."/>
            <person name="Sukno S."/>
            <person name="Thon M."/>
            <person name="Le Floch G."/>
        </authorList>
    </citation>
    <scope>NUCLEOTIDE SEQUENCE</scope>
    <source>
        <strain evidence="12">IMI 504893</strain>
    </source>
</reference>
<dbReference type="InterPro" id="IPR050775">
    <property type="entry name" value="FAD-binding_Monooxygenases"/>
</dbReference>
<dbReference type="AlphaFoldDB" id="A0A9Q8W7U5"/>
<evidence type="ECO:0000256" key="9">
    <source>
        <dbReference type="ARBA" id="ARBA00023033"/>
    </source>
</evidence>
<dbReference type="InterPro" id="IPR036396">
    <property type="entry name" value="Cyt_P450_sf"/>
</dbReference>
<dbReference type="InterPro" id="IPR001128">
    <property type="entry name" value="Cyt_P450"/>
</dbReference>
<dbReference type="Pfam" id="PF00067">
    <property type="entry name" value="p450"/>
    <property type="match status" value="1"/>
</dbReference>
<dbReference type="PANTHER" id="PTHR43098">
    <property type="entry name" value="L-ORNITHINE N(5)-MONOOXYGENASE-RELATED"/>
    <property type="match status" value="1"/>
</dbReference>
<dbReference type="PROSITE" id="PS00086">
    <property type="entry name" value="CYTOCHROME_P450"/>
    <property type="match status" value="1"/>
</dbReference>
<evidence type="ECO:0000313" key="12">
    <source>
        <dbReference type="EMBL" id="UQC73461.1"/>
    </source>
</evidence>
<feature type="domain" description="FAD/NAD(P)-binding" evidence="11">
    <location>
        <begin position="9"/>
        <end position="224"/>
    </location>
</feature>
<gene>
    <name evidence="12" type="ORF">CLUP02_00105</name>
</gene>
<evidence type="ECO:0000256" key="4">
    <source>
        <dbReference type="ARBA" id="ARBA00022723"/>
    </source>
</evidence>